<feature type="transmembrane region" description="Helical" evidence="5">
    <location>
        <begin position="229"/>
        <end position="248"/>
    </location>
</feature>
<organism evidence="7 8">
    <name type="scientific">Saccharopolyspora mangrovi</name>
    <dbReference type="NCBI Taxonomy" id="3082379"/>
    <lineage>
        <taxon>Bacteria</taxon>
        <taxon>Bacillati</taxon>
        <taxon>Actinomycetota</taxon>
        <taxon>Actinomycetes</taxon>
        <taxon>Pseudonocardiales</taxon>
        <taxon>Pseudonocardiaceae</taxon>
        <taxon>Saccharopolyspora</taxon>
    </lineage>
</organism>
<dbReference type="Proteomes" id="UP001327093">
    <property type="component" value="Unassembled WGS sequence"/>
</dbReference>
<dbReference type="InterPro" id="IPR000847">
    <property type="entry name" value="LysR_HTH_N"/>
</dbReference>
<protein>
    <submittedName>
        <fullName evidence="7">LysR family transcriptional regulator</fullName>
    </submittedName>
</protein>
<keyword evidence="8" id="KW-1185">Reference proteome</keyword>
<keyword evidence="5" id="KW-0472">Membrane</keyword>
<evidence type="ECO:0000256" key="3">
    <source>
        <dbReference type="ARBA" id="ARBA00023125"/>
    </source>
</evidence>
<evidence type="ECO:0000256" key="1">
    <source>
        <dbReference type="ARBA" id="ARBA00009437"/>
    </source>
</evidence>
<dbReference type="InterPro" id="IPR036390">
    <property type="entry name" value="WH_DNA-bd_sf"/>
</dbReference>
<keyword evidence="5" id="KW-1133">Transmembrane helix</keyword>
<keyword evidence="2" id="KW-0805">Transcription regulation</keyword>
<dbReference type="Gene3D" id="1.10.10.10">
    <property type="entry name" value="Winged helix-like DNA-binding domain superfamily/Winged helix DNA-binding domain"/>
    <property type="match status" value="1"/>
</dbReference>
<dbReference type="SUPFAM" id="SSF46785">
    <property type="entry name" value="Winged helix' DNA-binding domain"/>
    <property type="match status" value="1"/>
</dbReference>
<gene>
    <name evidence="7" type="ORF">R4I43_28090</name>
</gene>
<dbReference type="PRINTS" id="PR00039">
    <property type="entry name" value="HTHLYSR"/>
</dbReference>
<dbReference type="Gene3D" id="3.40.190.10">
    <property type="entry name" value="Periplasmic binding protein-like II"/>
    <property type="match status" value="2"/>
</dbReference>
<dbReference type="SUPFAM" id="SSF53850">
    <property type="entry name" value="Periplasmic binding protein-like II"/>
    <property type="match status" value="1"/>
</dbReference>
<keyword evidence="5" id="KW-0812">Transmembrane</keyword>
<dbReference type="PANTHER" id="PTHR30346">
    <property type="entry name" value="TRANSCRIPTIONAL DUAL REGULATOR HCAR-RELATED"/>
    <property type="match status" value="1"/>
</dbReference>
<comment type="caution">
    <text evidence="7">The sequence shown here is derived from an EMBL/GenBank/DDBJ whole genome shotgun (WGS) entry which is preliminary data.</text>
</comment>
<reference evidence="7 8" key="1">
    <citation type="submission" date="2023-10" db="EMBL/GenBank/DDBJ databases">
        <title>Saccharopolyspora sp. nov., isolated from mangrove soil.</title>
        <authorList>
            <person name="Lu Y."/>
            <person name="Liu W."/>
        </authorList>
    </citation>
    <scope>NUCLEOTIDE SEQUENCE [LARGE SCALE GENOMIC DNA]</scope>
    <source>
        <strain evidence="7 8">S2-29</strain>
    </source>
</reference>
<dbReference type="EMBL" id="JAWLNX010000026">
    <property type="protein sequence ID" value="MEB3371274.1"/>
    <property type="molecule type" value="Genomic_DNA"/>
</dbReference>
<accession>A0ABU6AI74</accession>
<dbReference type="InterPro" id="IPR036388">
    <property type="entry name" value="WH-like_DNA-bd_sf"/>
</dbReference>
<feature type="domain" description="HTH lysR-type" evidence="6">
    <location>
        <begin position="1"/>
        <end position="58"/>
    </location>
</feature>
<proteinExistence type="inferred from homology"/>
<dbReference type="Pfam" id="PF00126">
    <property type="entry name" value="HTH_1"/>
    <property type="match status" value="1"/>
</dbReference>
<dbReference type="Pfam" id="PF03466">
    <property type="entry name" value="LysR_substrate"/>
    <property type="match status" value="1"/>
</dbReference>
<evidence type="ECO:0000256" key="4">
    <source>
        <dbReference type="ARBA" id="ARBA00023163"/>
    </source>
</evidence>
<keyword evidence="3" id="KW-0238">DNA-binding</keyword>
<dbReference type="PROSITE" id="PS50931">
    <property type="entry name" value="HTH_LYSR"/>
    <property type="match status" value="1"/>
</dbReference>
<evidence type="ECO:0000313" key="7">
    <source>
        <dbReference type="EMBL" id="MEB3371274.1"/>
    </source>
</evidence>
<evidence type="ECO:0000313" key="8">
    <source>
        <dbReference type="Proteomes" id="UP001327093"/>
    </source>
</evidence>
<evidence type="ECO:0000256" key="2">
    <source>
        <dbReference type="ARBA" id="ARBA00023015"/>
    </source>
</evidence>
<evidence type="ECO:0000259" key="6">
    <source>
        <dbReference type="PROSITE" id="PS50931"/>
    </source>
</evidence>
<sequence length="307" mass="34285">MELRQLQYFLVVAEELNFSRAADRLNMTQPPLSAQVRQLEDELAVTLFERSTRKVTLTPAGEVFQRSTKRLLSELDSNVVEAQRVAKGEIGQLSLGFVPSATAEILPPILREFRKRFPDVRLVLHELTPELQVRGLREGSLDCACFYLPFNDSPPFGDRNLESAPISREPLVAALPVDHPLTAQRKIAMESLAEEPFVAVVGHSGQGLREVILEQCRRADFKPHIVQEAALIGTIAGLVASGVGVSLLPASVRRLQRMGVSYRPLQDDPIHVKMGLIWAREWFRPTLEGFINVAEEIHANSTRRGRS</sequence>
<dbReference type="RefSeq" id="WP_324268710.1">
    <property type="nucleotide sequence ID" value="NZ_JAWLNX010000026.1"/>
</dbReference>
<name>A0ABU6AI74_9PSEU</name>
<dbReference type="PANTHER" id="PTHR30346:SF0">
    <property type="entry name" value="HCA OPERON TRANSCRIPTIONAL ACTIVATOR HCAR"/>
    <property type="match status" value="1"/>
</dbReference>
<comment type="similarity">
    <text evidence="1">Belongs to the LysR transcriptional regulatory family.</text>
</comment>
<evidence type="ECO:0000256" key="5">
    <source>
        <dbReference type="SAM" id="Phobius"/>
    </source>
</evidence>
<keyword evidence="4" id="KW-0804">Transcription</keyword>
<dbReference type="InterPro" id="IPR005119">
    <property type="entry name" value="LysR_subst-bd"/>
</dbReference>
<dbReference type="CDD" id="cd08414">
    <property type="entry name" value="PBP2_LTTR_aromatics_like"/>
    <property type="match status" value="1"/>
</dbReference>